<evidence type="ECO:0000313" key="1">
    <source>
        <dbReference type="EMBL" id="KAH9364398.1"/>
    </source>
</evidence>
<reference evidence="1 2" key="1">
    <citation type="journal article" date="2020" name="Cell">
        <title>Large-Scale Comparative Analyses of Tick Genomes Elucidate Their Genetic Diversity and Vector Capacities.</title>
        <authorList>
            <consortium name="Tick Genome and Microbiome Consortium (TIGMIC)"/>
            <person name="Jia N."/>
            <person name="Wang J."/>
            <person name="Shi W."/>
            <person name="Du L."/>
            <person name="Sun Y."/>
            <person name="Zhan W."/>
            <person name="Jiang J.F."/>
            <person name="Wang Q."/>
            <person name="Zhang B."/>
            <person name="Ji P."/>
            <person name="Bell-Sakyi L."/>
            <person name="Cui X.M."/>
            <person name="Yuan T.T."/>
            <person name="Jiang B.G."/>
            <person name="Yang W.F."/>
            <person name="Lam T.T."/>
            <person name="Chang Q.C."/>
            <person name="Ding S.J."/>
            <person name="Wang X.J."/>
            <person name="Zhu J.G."/>
            <person name="Ruan X.D."/>
            <person name="Zhao L."/>
            <person name="Wei J.T."/>
            <person name="Ye R.Z."/>
            <person name="Que T.C."/>
            <person name="Du C.H."/>
            <person name="Zhou Y.H."/>
            <person name="Cheng J.X."/>
            <person name="Dai P.F."/>
            <person name="Guo W.B."/>
            <person name="Han X.H."/>
            <person name="Huang E.J."/>
            <person name="Li L.F."/>
            <person name="Wei W."/>
            <person name="Gao Y.C."/>
            <person name="Liu J.Z."/>
            <person name="Shao H.Z."/>
            <person name="Wang X."/>
            <person name="Wang C.C."/>
            <person name="Yang T.C."/>
            <person name="Huo Q.B."/>
            <person name="Li W."/>
            <person name="Chen H.Y."/>
            <person name="Chen S.E."/>
            <person name="Zhou L.G."/>
            <person name="Ni X.B."/>
            <person name="Tian J.H."/>
            <person name="Sheng Y."/>
            <person name="Liu T."/>
            <person name="Pan Y.S."/>
            <person name="Xia L.Y."/>
            <person name="Li J."/>
            <person name="Zhao F."/>
            <person name="Cao W.C."/>
        </authorList>
    </citation>
    <scope>NUCLEOTIDE SEQUENCE [LARGE SCALE GENOMIC DNA]</scope>
    <source>
        <strain evidence="1">HaeL-2018</strain>
    </source>
</reference>
<dbReference type="PANTHER" id="PTHR33395">
    <property type="entry name" value="TRANSCRIPTASE, PUTATIVE-RELATED-RELATED"/>
    <property type="match status" value="1"/>
</dbReference>
<accession>A0A9J6FDW6</accession>
<dbReference type="EMBL" id="JABSTR010000002">
    <property type="protein sequence ID" value="KAH9364398.1"/>
    <property type="molecule type" value="Genomic_DNA"/>
</dbReference>
<organism evidence="1 2">
    <name type="scientific">Haemaphysalis longicornis</name>
    <name type="common">Bush tick</name>
    <dbReference type="NCBI Taxonomy" id="44386"/>
    <lineage>
        <taxon>Eukaryota</taxon>
        <taxon>Metazoa</taxon>
        <taxon>Ecdysozoa</taxon>
        <taxon>Arthropoda</taxon>
        <taxon>Chelicerata</taxon>
        <taxon>Arachnida</taxon>
        <taxon>Acari</taxon>
        <taxon>Parasitiformes</taxon>
        <taxon>Ixodida</taxon>
        <taxon>Ixodoidea</taxon>
        <taxon>Ixodidae</taxon>
        <taxon>Haemaphysalinae</taxon>
        <taxon>Haemaphysalis</taxon>
    </lineage>
</organism>
<dbReference type="OrthoDB" id="7764968at2759"/>
<dbReference type="Proteomes" id="UP000821853">
    <property type="component" value="Chromosome 10"/>
</dbReference>
<gene>
    <name evidence="1" type="ORF">HPB48_012135</name>
</gene>
<keyword evidence="2" id="KW-1185">Reference proteome</keyword>
<sequence>MFRKARRSRCPKDLADAMDIQRDVKKRIRVAHRAFTEDIAARVLKEPKLFWAFVYSQRKQALHPSFSVAGDLLSCPSDIAEAFNKQFAAVWTSSCSANPLAPSSTTTDAPHAATTGQPTSILSSITITTDDVLEAVSQLRPFQNPGPDGIHPLVLKTTAPFMAPALCQMFQRILDSGVTPRLWENGPCHTSTQTTWRSR</sequence>
<dbReference type="VEuPathDB" id="VectorBase:HLOH_051902"/>
<dbReference type="PANTHER" id="PTHR33395:SF22">
    <property type="entry name" value="REVERSE TRANSCRIPTASE DOMAIN-CONTAINING PROTEIN"/>
    <property type="match status" value="1"/>
</dbReference>
<dbReference type="AlphaFoldDB" id="A0A9J6FDW6"/>
<evidence type="ECO:0000313" key="2">
    <source>
        <dbReference type="Proteomes" id="UP000821853"/>
    </source>
</evidence>
<comment type="caution">
    <text evidence="1">The sequence shown here is derived from an EMBL/GenBank/DDBJ whole genome shotgun (WGS) entry which is preliminary data.</text>
</comment>
<name>A0A9J6FDW6_HAELO</name>
<proteinExistence type="predicted"/>
<protein>
    <submittedName>
        <fullName evidence="1">Uncharacterized protein</fullName>
    </submittedName>
</protein>